<protein>
    <recommendedName>
        <fullName evidence="2">Nephrocystin 3-like N-terminal domain-containing protein</fullName>
    </recommendedName>
</protein>
<gene>
    <name evidence="3" type="ORF">NP233_g1171</name>
</gene>
<organism evidence="3 4">
    <name type="scientific">Leucocoprinus birnbaumii</name>
    <dbReference type="NCBI Taxonomy" id="56174"/>
    <lineage>
        <taxon>Eukaryota</taxon>
        <taxon>Fungi</taxon>
        <taxon>Dikarya</taxon>
        <taxon>Basidiomycota</taxon>
        <taxon>Agaricomycotina</taxon>
        <taxon>Agaricomycetes</taxon>
        <taxon>Agaricomycetidae</taxon>
        <taxon>Agaricales</taxon>
        <taxon>Agaricineae</taxon>
        <taxon>Agaricaceae</taxon>
        <taxon>Leucocoprinus</taxon>
    </lineage>
</organism>
<keyword evidence="4" id="KW-1185">Reference proteome</keyword>
<dbReference type="EMBL" id="JANIEX010000040">
    <property type="protein sequence ID" value="KAJ3575341.1"/>
    <property type="molecule type" value="Genomic_DNA"/>
</dbReference>
<evidence type="ECO:0000313" key="3">
    <source>
        <dbReference type="EMBL" id="KAJ3575341.1"/>
    </source>
</evidence>
<dbReference type="Pfam" id="PF24883">
    <property type="entry name" value="NPHP3_N"/>
    <property type="match status" value="1"/>
</dbReference>
<reference evidence="3" key="1">
    <citation type="submission" date="2022-07" db="EMBL/GenBank/DDBJ databases">
        <title>Genome Sequence of Leucocoprinus birnbaumii.</title>
        <authorList>
            <person name="Buettner E."/>
        </authorList>
    </citation>
    <scope>NUCLEOTIDE SEQUENCE</scope>
    <source>
        <strain evidence="3">VT141</strain>
    </source>
</reference>
<dbReference type="Proteomes" id="UP001213000">
    <property type="component" value="Unassembled WGS sequence"/>
</dbReference>
<accession>A0AAD5W2S9</accession>
<evidence type="ECO:0000256" key="1">
    <source>
        <dbReference type="ARBA" id="ARBA00022737"/>
    </source>
</evidence>
<proteinExistence type="predicted"/>
<dbReference type="InterPro" id="IPR056884">
    <property type="entry name" value="NPHP3-like_N"/>
</dbReference>
<evidence type="ECO:0000313" key="4">
    <source>
        <dbReference type="Proteomes" id="UP001213000"/>
    </source>
</evidence>
<feature type="domain" description="Nephrocystin 3-like N-terminal" evidence="2">
    <location>
        <begin position="8"/>
        <end position="108"/>
    </location>
</feature>
<comment type="caution">
    <text evidence="3">The sequence shown here is derived from an EMBL/GenBank/DDBJ whole genome shotgun (WGS) entry which is preliminary data.</text>
</comment>
<dbReference type="AlphaFoldDB" id="A0AAD5W2S9"/>
<name>A0AAD5W2S9_9AGAR</name>
<evidence type="ECO:0000259" key="2">
    <source>
        <dbReference type="Pfam" id="PF24883"/>
    </source>
</evidence>
<keyword evidence="1" id="KW-0677">Repeat</keyword>
<sequence length="501" mass="57405">METNRNFFFTSLAYQLSTIFPEYRTLLDERIRRDETLVSKSLASQFEELIMEPLAALSEKGVVFDSRTIFIDGLDECAGVDAQVEIVLIIAMAVQKRSTPFRWAIFSRPEPHLEAVFSGEEFPSICFPMYLPVTRQIDAEIRIYLENGFQDILRRYNLSTSSRWPSNAVLDILVDASAGLFVYAATVLRFVGKSGRASPDELLDQVLSSISPLPTSSPSNTQSLYPFATLDQFYTLIIRQVPEDVLPLIQCLILLTRFSHQTQHGWVAMQLGNLLETSKMKFTLICNKLHAVLRFQEFECDTFRHDHSKLPFEADCLNHLQNNGNHGRLAPITCRMGGSISFYHKSLITFQKKAKLRRLLLPSDALPPWQIPKHRLPFLRPANGIPDSKSSLQWHLRDECLNGFLKIHVYRLAVETILQLLIRSGVNHDLVKELEDVDYRRLLRLYSTGNDELDITLASRLNGESTLGQDFRQKAMPYTHLFEAMRQKVRITLIMSMFTTK</sequence>
<dbReference type="PANTHER" id="PTHR10039">
    <property type="entry name" value="AMELOGENIN"/>
    <property type="match status" value="1"/>
</dbReference>